<feature type="domain" description="Ketoreductase" evidence="3">
    <location>
        <begin position="4"/>
        <end position="179"/>
    </location>
</feature>
<dbReference type="EMBL" id="JSWE01000186">
    <property type="protein sequence ID" value="KIE04454.1"/>
    <property type="molecule type" value="Genomic_DNA"/>
</dbReference>
<dbReference type="PROSITE" id="PS00061">
    <property type="entry name" value="ADH_SHORT"/>
    <property type="match status" value="1"/>
</dbReference>
<dbReference type="STRING" id="86105.NF27_HS00410"/>
<dbReference type="Proteomes" id="UP000031258">
    <property type="component" value="Unassembled WGS sequence"/>
</dbReference>
<dbReference type="AlphaFoldDB" id="A0A0C1QFW2"/>
<keyword evidence="2 4" id="KW-0560">Oxidoreductase</keyword>
<organism evidence="4 5">
    <name type="scientific">Candidatus Jidaibacter acanthamoebae</name>
    <dbReference type="NCBI Taxonomy" id="86105"/>
    <lineage>
        <taxon>Bacteria</taxon>
        <taxon>Pseudomonadati</taxon>
        <taxon>Pseudomonadota</taxon>
        <taxon>Alphaproteobacteria</taxon>
        <taxon>Rickettsiales</taxon>
        <taxon>Candidatus Midichloriaceae</taxon>
        <taxon>Candidatus Jidaibacter</taxon>
    </lineage>
</organism>
<reference evidence="4 5" key="1">
    <citation type="submission" date="2014-11" db="EMBL/GenBank/DDBJ databases">
        <title>A Rickettsiales Symbiont of Amoebae With Ancient Features.</title>
        <authorList>
            <person name="Schulz F."/>
            <person name="Martijn J."/>
            <person name="Wascher F."/>
            <person name="Kostanjsek R."/>
            <person name="Ettema T.J."/>
            <person name="Horn M."/>
        </authorList>
    </citation>
    <scope>NUCLEOTIDE SEQUENCE [LARGE SCALE GENOMIC DNA]</scope>
    <source>
        <strain evidence="4 5">UWC36</strain>
    </source>
</reference>
<dbReference type="PANTHER" id="PTHR42879:SF2">
    <property type="entry name" value="3-OXOACYL-[ACYL-CARRIER-PROTEIN] REDUCTASE FABG"/>
    <property type="match status" value="1"/>
</dbReference>
<dbReference type="GO" id="GO:0005737">
    <property type="term" value="C:cytoplasm"/>
    <property type="evidence" value="ECO:0007669"/>
    <property type="project" value="InterPro"/>
</dbReference>
<dbReference type="PRINTS" id="PR00081">
    <property type="entry name" value="GDHRDH"/>
</dbReference>
<dbReference type="InterPro" id="IPR020904">
    <property type="entry name" value="Sc_DH/Rdtase_CS"/>
</dbReference>
<dbReference type="InterPro" id="IPR002347">
    <property type="entry name" value="SDR_fam"/>
</dbReference>
<dbReference type="InterPro" id="IPR050259">
    <property type="entry name" value="SDR"/>
</dbReference>
<dbReference type="InterPro" id="IPR057326">
    <property type="entry name" value="KR_dom"/>
</dbReference>
<keyword evidence="5" id="KW-1185">Reference proteome</keyword>
<sequence length="240" mass="25381">MMGRRALVTGGTRGIGKAIAMALKAAGHKVAVVYAGSDDLAKKLEQETGIKTFKLDVSNYNQCVEGVAKAEEYLGGNVEILVNNAGITRDAMMHKLSYEDWKAVIDTNLSSVFNMSKSVIQKMRDSKFGRIISMSSVNANGMMGQTNYSAAKAGIEGFTKALALESARAGITVNAVAPGYISTEMVAAMPKEALDAIVAKVPMQRLGNVEEIARVIAFLADDASGFITGTVIPVNGALRV</sequence>
<dbReference type="InterPro" id="IPR011283">
    <property type="entry name" value="Acetoacetyl-CoA_reductase"/>
</dbReference>
<dbReference type="NCBIfam" id="TIGR01829">
    <property type="entry name" value="AcAcCoA_reduct"/>
    <property type="match status" value="1"/>
</dbReference>
<evidence type="ECO:0000256" key="2">
    <source>
        <dbReference type="ARBA" id="ARBA00023002"/>
    </source>
</evidence>
<dbReference type="GO" id="GO:0032787">
    <property type="term" value="P:monocarboxylic acid metabolic process"/>
    <property type="evidence" value="ECO:0007669"/>
    <property type="project" value="UniProtKB-ARBA"/>
</dbReference>
<evidence type="ECO:0000313" key="4">
    <source>
        <dbReference type="EMBL" id="KIE04454.1"/>
    </source>
</evidence>
<dbReference type="GO" id="GO:0042619">
    <property type="term" value="P:poly-hydroxybutyrate biosynthetic process"/>
    <property type="evidence" value="ECO:0007669"/>
    <property type="project" value="InterPro"/>
</dbReference>
<dbReference type="FunFam" id="3.40.50.720:FF:000173">
    <property type="entry name" value="3-oxoacyl-[acyl-carrier protein] reductase"/>
    <property type="match status" value="1"/>
</dbReference>
<evidence type="ECO:0000259" key="3">
    <source>
        <dbReference type="SMART" id="SM00822"/>
    </source>
</evidence>
<dbReference type="PRINTS" id="PR00080">
    <property type="entry name" value="SDRFAMILY"/>
</dbReference>
<dbReference type="EC" id="1.1.1.36" evidence="4"/>
<dbReference type="Pfam" id="PF13561">
    <property type="entry name" value="adh_short_C2"/>
    <property type="match status" value="1"/>
</dbReference>
<accession>A0A0C1QFW2</accession>
<proteinExistence type="inferred from homology"/>
<dbReference type="SMART" id="SM00822">
    <property type="entry name" value="PKS_KR"/>
    <property type="match status" value="1"/>
</dbReference>
<comment type="similarity">
    <text evidence="1">Belongs to the short-chain dehydrogenases/reductases (SDR) family.</text>
</comment>
<dbReference type="NCBIfam" id="NF009464">
    <property type="entry name" value="PRK12824.1"/>
    <property type="match status" value="1"/>
</dbReference>
<dbReference type="Gene3D" id="3.40.50.720">
    <property type="entry name" value="NAD(P)-binding Rossmann-like Domain"/>
    <property type="match status" value="1"/>
</dbReference>
<dbReference type="PANTHER" id="PTHR42879">
    <property type="entry name" value="3-OXOACYL-(ACYL-CARRIER-PROTEIN) REDUCTASE"/>
    <property type="match status" value="1"/>
</dbReference>
<dbReference type="NCBIfam" id="NF009466">
    <property type="entry name" value="PRK12826.1-2"/>
    <property type="match status" value="1"/>
</dbReference>
<name>A0A0C1QFW2_9RICK</name>
<protein>
    <submittedName>
        <fullName evidence="4">Acetoacetyl-CoA reductase</fullName>
        <ecNumber evidence="4">1.1.1.36</ecNumber>
    </submittedName>
</protein>
<gene>
    <name evidence="4" type="primary">phbB_2</name>
    <name evidence="4" type="ORF">NF27_HS00410</name>
</gene>
<evidence type="ECO:0000256" key="1">
    <source>
        <dbReference type="ARBA" id="ARBA00006484"/>
    </source>
</evidence>
<dbReference type="SUPFAM" id="SSF51735">
    <property type="entry name" value="NAD(P)-binding Rossmann-fold domains"/>
    <property type="match status" value="1"/>
</dbReference>
<comment type="caution">
    <text evidence="4">The sequence shown here is derived from an EMBL/GenBank/DDBJ whole genome shotgun (WGS) entry which is preliminary data.</text>
</comment>
<dbReference type="InterPro" id="IPR036291">
    <property type="entry name" value="NAD(P)-bd_dom_sf"/>
</dbReference>
<evidence type="ECO:0000313" key="5">
    <source>
        <dbReference type="Proteomes" id="UP000031258"/>
    </source>
</evidence>
<dbReference type="GO" id="GO:0018454">
    <property type="term" value="F:acetoacetyl-CoA reductase activity"/>
    <property type="evidence" value="ECO:0007669"/>
    <property type="project" value="UniProtKB-EC"/>
</dbReference>